<dbReference type="AlphaFoldDB" id="A0A2V1GPE5"/>
<dbReference type="PROSITE" id="PS50234">
    <property type="entry name" value="VWFA"/>
    <property type="match status" value="1"/>
</dbReference>
<dbReference type="RefSeq" id="WP_116688810.1">
    <property type="nucleotide sequence ID" value="NZ_CAWNYD010000012.1"/>
</dbReference>
<accession>A0A2V1GPE5</accession>
<dbReference type="InterPro" id="IPR002035">
    <property type="entry name" value="VWF_A"/>
</dbReference>
<comment type="caution">
    <text evidence="2">The sequence shown here is derived from an EMBL/GenBank/DDBJ whole genome shotgun (WGS) entry which is preliminary data.</text>
</comment>
<reference evidence="2 3" key="1">
    <citation type="submission" date="2018-04" db="EMBL/GenBank/DDBJ databases">
        <title>Thalassorhabdus spongiae gen. nov., sp. nov., isolated from a marine sponge in South-West Iceland.</title>
        <authorList>
            <person name="Knobloch S."/>
            <person name="Daussin A."/>
            <person name="Johannsson R."/>
            <person name="Marteinsson V.T."/>
        </authorList>
    </citation>
    <scope>NUCLEOTIDE SEQUENCE [LARGE SCALE GENOMIC DNA]</scope>
    <source>
        <strain evidence="2 3">Hp12</strain>
    </source>
</reference>
<keyword evidence="3" id="KW-1185">Reference proteome</keyword>
<sequence length="220" mass="23937">MKKFAAKTARPIPVIILADTSGSMSVNGKIDALNFALKDLIGTFQEESRLNAEIHLSVITFGGSAQEHLPMIPAHKIEGMEPLIATGGTPMGGALELAQQIIEDKEKVPSRAYRPVIVMVSDGHPTDGYHQSFTNFCNSERASKATRMAMAIGSDADESLMSDFVNDLEAPLFKAKDARDIIKFFRAVSMSITSRSRSATPNQSAVLEFDDSVNELDLEF</sequence>
<evidence type="ECO:0000313" key="2">
    <source>
        <dbReference type="EMBL" id="PVZ64507.1"/>
    </source>
</evidence>
<dbReference type="SMART" id="SM00327">
    <property type="entry name" value="VWA"/>
    <property type="match status" value="1"/>
</dbReference>
<feature type="domain" description="VWFA" evidence="1">
    <location>
        <begin position="13"/>
        <end position="188"/>
    </location>
</feature>
<evidence type="ECO:0000313" key="3">
    <source>
        <dbReference type="Proteomes" id="UP000244906"/>
    </source>
</evidence>
<dbReference type="OrthoDB" id="9806395at2"/>
<organism evidence="2 3">
    <name type="scientific">Pelagibaculum spongiae</name>
    <dbReference type="NCBI Taxonomy" id="2080658"/>
    <lineage>
        <taxon>Bacteria</taxon>
        <taxon>Pseudomonadati</taxon>
        <taxon>Pseudomonadota</taxon>
        <taxon>Gammaproteobacteria</taxon>
        <taxon>Oceanospirillales</taxon>
        <taxon>Pelagibaculum</taxon>
    </lineage>
</organism>
<dbReference type="Gene3D" id="3.40.50.410">
    <property type="entry name" value="von Willebrand factor, type A domain"/>
    <property type="match status" value="1"/>
</dbReference>
<name>A0A2V1GPE5_9GAMM</name>
<dbReference type="SUPFAM" id="SSF53300">
    <property type="entry name" value="vWA-like"/>
    <property type="match status" value="1"/>
</dbReference>
<gene>
    <name evidence="2" type="ORF">DC094_19535</name>
</gene>
<dbReference type="InterPro" id="IPR036465">
    <property type="entry name" value="vWFA_dom_sf"/>
</dbReference>
<proteinExistence type="predicted"/>
<dbReference type="Pfam" id="PF13519">
    <property type="entry name" value="VWA_2"/>
    <property type="match status" value="1"/>
</dbReference>
<dbReference type="EMBL" id="QDDL01000012">
    <property type="protein sequence ID" value="PVZ64507.1"/>
    <property type="molecule type" value="Genomic_DNA"/>
</dbReference>
<evidence type="ECO:0000259" key="1">
    <source>
        <dbReference type="PROSITE" id="PS50234"/>
    </source>
</evidence>
<dbReference type="Proteomes" id="UP000244906">
    <property type="component" value="Unassembled WGS sequence"/>
</dbReference>
<protein>
    <submittedName>
        <fullName evidence="2">Tellurite resistance protein TerY</fullName>
    </submittedName>
</protein>